<dbReference type="AlphaFoldDB" id="A0A4Y2J7W9"/>
<dbReference type="EMBL" id="BGPR01003305">
    <property type="protein sequence ID" value="GBM86361.1"/>
    <property type="molecule type" value="Genomic_DNA"/>
</dbReference>
<name>A0A4Y2J7W9_ARAVE</name>
<feature type="compositionally biased region" description="Basic and acidic residues" evidence="1">
    <location>
        <begin position="134"/>
        <end position="167"/>
    </location>
</feature>
<sequence length="423" mass="47266">MGTLKSSNESENSHLVNDLRSGMENMVSNPLLAEAYNLSKTYVECFRQMHQMSSGQSFSTEKTFNFDKNVTYFQNSKRKDLSVILTEFESIRTHVLKTNLKSDDRNRISSLQDKIVSSSVENVPVIESFDSRKRVSSSKERHSVRDRRGLRERPKNFSIQKEDEPSFIKKANSSSPSLLASKAEIKALQSNQSNFQLGKTGSLVDEIPSAKGSFVDNICPSASSKKRKYKVKVKVQVLRKKLKRDASPPPPPPPPPKLPPPPPFPKLPLPSRPQVGFPSLPSYQRSLLPPSQISSPIPALSSPRPSIPDDPPGNSKSRNVTSLPRYPPEILTMIPNHQLQQAVQTSQCNVDRLHYLQATGQNIPGSIHNNYPSFFTTPHALISYSDCPSTLNSHMHMSQHHPVLPYTNQQPGHSNWNAGNFKS</sequence>
<keyword evidence="3" id="KW-1185">Reference proteome</keyword>
<evidence type="ECO:0000313" key="2">
    <source>
        <dbReference type="EMBL" id="GBM86361.1"/>
    </source>
</evidence>
<evidence type="ECO:0000313" key="3">
    <source>
        <dbReference type="Proteomes" id="UP000499080"/>
    </source>
</evidence>
<feature type="compositionally biased region" description="Pro residues" evidence="1">
    <location>
        <begin position="247"/>
        <end position="271"/>
    </location>
</feature>
<comment type="caution">
    <text evidence="2">The sequence shown here is derived from an EMBL/GenBank/DDBJ whole genome shotgun (WGS) entry which is preliminary data.</text>
</comment>
<dbReference type="OrthoDB" id="6473585at2759"/>
<dbReference type="Proteomes" id="UP000499080">
    <property type="component" value="Unassembled WGS sequence"/>
</dbReference>
<organism evidence="2 3">
    <name type="scientific">Araneus ventricosus</name>
    <name type="common">Orbweaver spider</name>
    <name type="synonym">Epeira ventricosa</name>
    <dbReference type="NCBI Taxonomy" id="182803"/>
    <lineage>
        <taxon>Eukaryota</taxon>
        <taxon>Metazoa</taxon>
        <taxon>Ecdysozoa</taxon>
        <taxon>Arthropoda</taxon>
        <taxon>Chelicerata</taxon>
        <taxon>Arachnida</taxon>
        <taxon>Araneae</taxon>
        <taxon>Araneomorphae</taxon>
        <taxon>Entelegynae</taxon>
        <taxon>Araneoidea</taxon>
        <taxon>Araneidae</taxon>
        <taxon>Araneus</taxon>
    </lineage>
</organism>
<accession>A0A4Y2J7W9</accession>
<proteinExistence type="predicted"/>
<gene>
    <name evidence="2" type="ORF">AVEN_64239_1</name>
</gene>
<feature type="compositionally biased region" description="Low complexity" evidence="1">
    <location>
        <begin position="286"/>
        <end position="304"/>
    </location>
</feature>
<feature type="compositionally biased region" description="Polar residues" evidence="1">
    <location>
        <begin position="406"/>
        <end position="423"/>
    </location>
</feature>
<feature type="region of interest" description="Disordered" evidence="1">
    <location>
        <begin position="134"/>
        <end position="173"/>
    </location>
</feature>
<feature type="region of interest" description="Disordered" evidence="1">
    <location>
        <begin position="402"/>
        <end position="423"/>
    </location>
</feature>
<evidence type="ECO:0000256" key="1">
    <source>
        <dbReference type="SAM" id="MobiDB-lite"/>
    </source>
</evidence>
<reference evidence="2 3" key="1">
    <citation type="journal article" date="2019" name="Sci. Rep.">
        <title>Orb-weaving spider Araneus ventricosus genome elucidates the spidroin gene catalogue.</title>
        <authorList>
            <person name="Kono N."/>
            <person name="Nakamura H."/>
            <person name="Ohtoshi R."/>
            <person name="Moran D.A.P."/>
            <person name="Shinohara A."/>
            <person name="Yoshida Y."/>
            <person name="Fujiwara M."/>
            <person name="Mori M."/>
            <person name="Tomita M."/>
            <person name="Arakawa K."/>
        </authorList>
    </citation>
    <scope>NUCLEOTIDE SEQUENCE [LARGE SCALE GENOMIC DNA]</scope>
</reference>
<protein>
    <submittedName>
        <fullName evidence="2">Uncharacterized protein</fullName>
    </submittedName>
</protein>
<feature type="region of interest" description="Disordered" evidence="1">
    <location>
        <begin position="239"/>
        <end position="323"/>
    </location>
</feature>